<dbReference type="VEuPathDB" id="MicrosporidiaDB:EDEG_00232"/>
<dbReference type="OrthoDB" id="2404674at2759"/>
<feature type="region of interest" description="Disordered" evidence="1">
    <location>
        <begin position="344"/>
        <end position="368"/>
    </location>
</feature>
<dbReference type="InParanoid" id="J9DPH6"/>
<keyword evidence="3" id="KW-1185">Reference proteome</keyword>
<sequence>MNRLRYLRNNFFKSQSDKEKRNKSSVNNIKHSKKSSNSEVREDEFNGDKNLEEKNFFSGLFKSENNKKFDISNKIKKRMSFIAQSKSSLTSNHMKSLKNGNNKIEDGNCNQINHQEIDFQGSNFIKNDNECIIGKTKITNNRYPIKEVNYTIKKDIILNRCDLNEDKIHLEPLKLSIDIKDRDFPNREFCEKRRNSENLKQNEENFIEFEDSNLQMHLKGDINIERTKDFDDSEYSGQQKLSNKKDTMACYSNQKSEIPINLSKKMLNNNQIMGQRKERNSRSNGTSNNNEFPINSVEYCSKKNSSFLENQETLDNIFLNTSQSLSRENGINSIRNIRNHISQIQTQNNKSNNNSKSERSSQDLSYKRKCSDHFHSKTNQDNDYYYYENVLSYPYDYNQYNSDQSLTIGDKCNQNESISKNTTISEIESVSGFNYSSCSDINTYKNSCDNVKNDASKSCKNSISEFKKYDSNINNYSAREPIPSPELKNLSVDFFNKCEKKRIRESIRFNIRKLHVIYCELLNKIEKLLEIDKEIKKKDRDESMKIQYAHKILNEKKKCFNSLLKLSNVPMKQNKTIDLFVEKNQLQKQLNTLHSHIVSDKENFIDILFANLQAIINQGSLEDDIRLLEKLDKQLDDIKTFETPRFFKIGVQLEIAKKYVKDMINLKKINCLKYYYL</sequence>
<dbReference type="Proteomes" id="UP000003163">
    <property type="component" value="Unassembled WGS sequence"/>
</dbReference>
<feature type="compositionally biased region" description="Low complexity" evidence="1">
    <location>
        <begin position="344"/>
        <end position="355"/>
    </location>
</feature>
<proteinExistence type="predicted"/>
<feature type="region of interest" description="Disordered" evidence="1">
    <location>
        <begin position="274"/>
        <end position="294"/>
    </location>
</feature>
<reference evidence="2 3" key="1">
    <citation type="submission" date="2011-08" db="EMBL/GenBank/DDBJ databases">
        <authorList>
            <person name="Liu Z.J."/>
            <person name="Shi F.L."/>
            <person name="Lu J.Q."/>
            <person name="Li M."/>
            <person name="Wang Z.L."/>
        </authorList>
    </citation>
    <scope>NUCLEOTIDE SEQUENCE [LARGE SCALE GENOMIC DNA]</scope>
    <source>
        <strain evidence="2 3">USNM 41457</strain>
    </source>
</reference>
<protein>
    <submittedName>
        <fullName evidence="2">Uncharacterized protein</fullName>
    </submittedName>
</protein>
<evidence type="ECO:0000256" key="1">
    <source>
        <dbReference type="SAM" id="MobiDB-lite"/>
    </source>
</evidence>
<evidence type="ECO:0000313" key="3">
    <source>
        <dbReference type="Proteomes" id="UP000003163"/>
    </source>
</evidence>
<dbReference type="STRING" id="1003232.J9DPH6"/>
<feature type="compositionally biased region" description="Basic and acidic residues" evidence="1">
    <location>
        <begin position="356"/>
        <end position="368"/>
    </location>
</feature>
<feature type="region of interest" description="Disordered" evidence="1">
    <location>
        <begin position="9"/>
        <end position="45"/>
    </location>
</feature>
<evidence type="ECO:0000313" key="2">
    <source>
        <dbReference type="EMBL" id="EJW03252.1"/>
    </source>
</evidence>
<accession>J9DPH6</accession>
<gene>
    <name evidence="2" type="ORF">EDEG_00232</name>
</gene>
<reference evidence="3" key="2">
    <citation type="submission" date="2015-07" db="EMBL/GenBank/DDBJ databases">
        <title>Contrasting host-pathogen interactions and genome evolution in two generalist and specialist microsporidian pathogens of mosquitoes.</title>
        <authorList>
            <consortium name="The Broad Institute Genomics Platform"/>
            <consortium name="The Broad Institute Genome Sequencing Center for Infectious Disease"/>
            <person name="Cuomo C.A."/>
            <person name="Sanscrainte N.D."/>
            <person name="Goldberg J.M."/>
            <person name="Heiman D."/>
            <person name="Young S."/>
            <person name="Zeng Q."/>
            <person name="Becnel J.J."/>
            <person name="Birren B.W."/>
        </authorList>
    </citation>
    <scope>NUCLEOTIDE SEQUENCE [LARGE SCALE GENOMIC DNA]</scope>
    <source>
        <strain evidence="3">USNM 41457</strain>
    </source>
</reference>
<dbReference type="OMA" id="NYSAREP"/>
<dbReference type="EMBL" id="AFBI03000002">
    <property type="protein sequence ID" value="EJW03252.1"/>
    <property type="molecule type" value="Genomic_DNA"/>
</dbReference>
<organism evidence="2 3">
    <name type="scientific">Edhazardia aedis (strain USNM 41457)</name>
    <name type="common">Microsporidian parasite</name>
    <dbReference type="NCBI Taxonomy" id="1003232"/>
    <lineage>
        <taxon>Eukaryota</taxon>
        <taxon>Fungi</taxon>
        <taxon>Fungi incertae sedis</taxon>
        <taxon>Microsporidia</taxon>
        <taxon>Edhazardia</taxon>
    </lineage>
</organism>
<dbReference type="HOGENOM" id="CLU_405974_0_0_1"/>
<dbReference type="AlphaFoldDB" id="J9DPH6"/>
<name>J9DPH6_EDHAE</name>
<comment type="caution">
    <text evidence="2">The sequence shown here is derived from an EMBL/GenBank/DDBJ whole genome shotgun (WGS) entry which is preliminary data.</text>
</comment>